<evidence type="ECO:0000313" key="1">
    <source>
        <dbReference type="EMBL" id="MBD2277362.1"/>
    </source>
</evidence>
<dbReference type="RefSeq" id="WP_190382222.1">
    <property type="nucleotide sequence ID" value="NZ_JACJQT010000005.1"/>
</dbReference>
<gene>
    <name evidence="1" type="ORF">H6F99_03195</name>
</gene>
<evidence type="ECO:0008006" key="3">
    <source>
        <dbReference type="Google" id="ProtNLM"/>
    </source>
</evidence>
<dbReference type="Proteomes" id="UP000606721">
    <property type="component" value="Unassembled WGS sequence"/>
</dbReference>
<name>A0ABR8BRQ4_APHFL</name>
<evidence type="ECO:0000313" key="2">
    <source>
        <dbReference type="Proteomes" id="UP000606721"/>
    </source>
</evidence>
<accession>A0ABR8BRQ4</accession>
<reference evidence="1 2" key="1">
    <citation type="journal article" date="2020" name="ISME J.">
        <title>Comparative genomics reveals insights into cyanobacterial evolution and habitat adaptation.</title>
        <authorList>
            <person name="Chen M.Y."/>
            <person name="Teng W.K."/>
            <person name="Zhao L."/>
            <person name="Hu C.X."/>
            <person name="Zhou Y.K."/>
            <person name="Han B.P."/>
            <person name="Song L.R."/>
            <person name="Shu W.S."/>
        </authorList>
    </citation>
    <scope>NUCLEOTIDE SEQUENCE [LARGE SCALE GENOMIC DNA]</scope>
    <source>
        <strain evidence="1 2">FACHB-1040</strain>
    </source>
</reference>
<proteinExistence type="predicted"/>
<dbReference type="EMBL" id="JACJQT010000005">
    <property type="protein sequence ID" value="MBD2277362.1"/>
    <property type="molecule type" value="Genomic_DNA"/>
</dbReference>
<organism evidence="1 2">
    <name type="scientific">Aphanizomenon flos-aquae FACHB-1040</name>
    <dbReference type="NCBI Taxonomy" id="2692887"/>
    <lineage>
        <taxon>Bacteria</taxon>
        <taxon>Bacillati</taxon>
        <taxon>Cyanobacteriota</taxon>
        <taxon>Cyanophyceae</taxon>
        <taxon>Nostocales</taxon>
        <taxon>Aphanizomenonaceae</taxon>
        <taxon>Aphanizomenon</taxon>
    </lineage>
</organism>
<protein>
    <recommendedName>
        <fullName evidence="3">CpcA</fullName>
    </recommendedName>
</protein>
<keyword evidence="2" id="KW-1185">Reference proteome</keyword>
<comment type="caution">
    <text evidence="1">The sequence shown here is derived from an EMBL/GenBank/DDBJ whole genome shotgun (WGS) entry which is preliminary data.</text>
</comment>
<sequence length="98" mass="10827">MINQQNTSNKVIQELQNQVSEKIIASFDMVAQDRSNYFAKNPYQNQRPSTYSTNLIAISKFITAISNHIRYILAPFIACGEGVGGGVLVPGLMTICCK</sequence>